<evidence type="ECO:0000256" key="4">
    <source>
        <dbReference type="ARBA" id="ARBA00022630"/>
    </source>
</evidence>
<dbReference type="OrthoDB" id="9781621at2"/>
<dbReference type="GO" id="GO:0019646">
    <property type="term" value="P:aerobic electron transport chain"/>
    <property type="evidence" value="ECO:0007669"/>
    <property type="project" value="TreeGrafter"/>
</dbReference>
<protein>
    <recommendedName>
        <fullName evidence="7">Type II NADH:quinone oxidoreductase</fullName>
        <ecNumber evidence="3">1.6.5.9</ecNumber>
    </recommendedName>
    <alternativeName>
        <fullName evidence="8">NDH-2</fullName>
    </alternativeName>
</protein>
<evidence type="ECO:0000256" key="5">
    <source>
        <dbReference type="ARBA" id="ARBA00022827"/>
    </source>
</evidence>
<dbReference type="Proteomes" id="UP000223828">
    <property type="component" value="Unassembled WGS sequence"/>
</dbReference>
<reference evidence="13" key="2">
    <citation type="submission" date="2017-10" db="EMBL/GenBank/DDBJ databases">
        <title>Staphylococcus edaphicus sp. nov., isolated in Antarctica, harbouring mecC gene and genomic islands essential in adaptation to extreme environment.</title>
        <authorList>
            <person name="Pantucek R."/>
            <person name="Sedlacek I."/>
            <person name="Indrakova A."/>
            <person name="Vrbovska V."/>
            <person name="Maslanova I."/>
            <person name="Kovarovic V."/>
            <person name="Svec P."/>
            <person name="Kralova S."/>
            <person name="Kristofova L."/>
            <person name="Keklakova J."/>
            <person name="Petras P."/>
            <person name="Doskar J."/>
        </authorList>
    </citation>
    <scope>NUCLEOTIDE SEQUENCE [LARGE SCALE GENOMIC DNA]</scope>
    <source>
        <strain evidence="13">CCM 5085</strain>
    </source>
</reference>
<keyword evidence="5" id="KW-0274">FAD</keyword>
<sequence>MAQDRKKVLVLGAGYAGLQTITKLQKQISADEAEITLINKNDYHYEATWLHEASAGTISYEDLLYPVQSVVDKDKVNFVKAEVTKIDRNAKKVETDAGIFDFDILVVSLGFESETFGIKGMKDHAFQIENVLTARRLSRHIEDKFANYASSKQKDDKDLAILVGGAGFTGVEFLGELTDRIPELCNKYGVEQSKVKITCVEAAPKMLPMFSDELVNHAVSYLEDKGVEFKIGTPIVAANEKGFVVKVNDEEQQLEANTSVWAAGVRGSKLMEESFEGVKRGRIVTKQDLTIEGYDDIFVIGDCSAFIPAGEERPLPTTAQIAMQQGEHTAKNVKNILEGQPTSEFEYVDRGTVCSLGANDGVGVVYGRDIQGKKAAFMKKVIDTRAVFKLGGIGLAFKKGKF</sequence>
<evidence type="ECO:0000313" key="12">
    <source>
        <dbReference type="EMBL" id="UQW80870.1"/>
    </source>
</evidence>
<dbReference type="Gene3D" id="3.50.50.100">
    <property type="match status" value="1"/>
</dbReference>
<evidence type="ECO:0000256" key="8">
    <source>
        <dbReference type="ARBA" id="ARBA00042753"/>
    </source>
</evidence>
<dbReference type="Pfam" id="PF07992">
    <property type="entry name" value="Pyr_redox_2"/>
    <property type="match status" value="1"/>
</dbReference>
<reference evidence="11" key="3">
    <citation type="submission" date="2017-10" db="EMBL/GenBank/DDBJ databases">
        <authorList>
            <person name="Vrbovska V."/>
            <person name="Kovarovic V."/>
            <person name="Indrakova A."/>
        </authorList>
    </citation>
    <scope>NUCLEOTIDE SEQUENCE</scope>
    <source>
        <strain evidence="11">CCM 8730</strain>
    </source>
</reference>
<evidence type="ECO:0000256" key="7">
    <source>
        <dbReference type="ARBA" id="ARBA00039552"/>
    </source>
</evidence>
<keyword evidence="6" id="KW-0560">Oxidoreductase</keyword>
<dbReference type="RefSeq" id="WP_099090134.1">
    <property type="nucleotide sequence ID" value="NZ_CP093217.1"/>
</dbReference>
<accession>A0A2C6WR15</accession>
<dbReference type="GO" id="GO:0050136">
    <property type="term" value="F:NADH dehydrogenase (quinone) (non-electrogenic) activity"/>
    <property type="evidence" value="ECO:0007669"/>
    <property type="project" value="UniProtKB-EC"/>
</dbReference>
<dbReference type="AlphaFoldDB" id="A0A2C6WR15"/>
<dbReference type="EC" id="1.6.5.9" evidence="3"/>
<keyword evidence="4" id="KW-0285">Flavoprotein</keyword>
<comment type="cofactor">
    <cofactor evidence="1">
        <name>FAD</name>
        <dbReference type="ChEBI" id="CHEBI:57692"/>
    </cofactor>
</comment>
<dbReference type="InterPro" id="IPR051169">
    <property type="entry name" value="NADH-Q_oxidoreductase"/>
</dbReference>
<reference evidence="11" key="1">
    <citation type="journal article" date="2017" name="Appl. Environ. Microbiol.">
        <title>Staphylococcus edaphicus sp. nov., isolated in Antarctica, harbours mecC gene and genomic islands with suspected role in adaptation to extreme environment.</title>
        <authorList>
            <person name="Pantucek R."/>
            <person name="Sedlacek I."/>
            <person name="Indrakova A."/>
            <person name="Vrbovska V."/>
            <person name="Maslanova I."/>
            <person name="Kovarovic V."/>
            <person name="Svec P."/>
            <person name="Kralova S."/>
            <person name="Kristofova L."/>
            <person name="Keklakova J."/>
            <person name="Petras P."/>
            <person name="Doskar J."/>
        </authorList>
    </citation>
    <scope>NUCLEOTIDE SEQUENCE</scope>
    <source>
        <strain evidence="11">CCM 8730</strain>
    </source>
</reference>
<evidence type="ECO:0000256" key="2">
    <source>
        <dbReference type="ARBA" id="ARBA00005272"/>
    </source>
</evidence>
<comment type="similarity">
    <text evidence="2">Belongs to the NADH dehydrogenase family.</text>
</comment>
<evidence type="ECO:0000313" key="14">
    <source>
        <dbReference type="Proteomes" id="UP001056588"/>
    </source>
</evidence>
<dbReference type="PRINTS" id="PR00368">
    <property type="entry name" value="FADPNR"/>
</dbReference>
<comment type="catalytic activity">
    <reaction evidence="9">
        <text>a quinone + NADH + H(+) = a quinol + NAD(+)</text>
        <dbReference type="Rhea" id="RHEA:46160"/>
        <dbReference type="ChEBI" id="CHEBI:15378"/>
        <dbReference type="ChEBI" id="CHEBI:24646"/>
        <dbReference type="ChEBI" id="CHEBI:57540"/>
        <dbReference type="ChEBI" id="CHEBI:57945"/>
        <dbReference type="ChEBI" id="CHEBI:132124"/>
        <dbReference type="EC" id="1.6.5.9"/>
    </reaction>
</comment>
<evidence type="ECO:0000256" key="9">
    <source>
        <dbReference type="ARBA" id="ARBA00047599"/>
    </source>
</evidence>
<dbReference type="Proteomes" id="UP001056588">
    <property type="component" value="Chromosome"/>
</dbReference>
<gene>
    <name evidence="11" type="ORF">BTJ66_06375</name>
    <name evidence="12" type="ORF">MNY58_09800</name>
</gene>
<reference evidence="12" key="4">
    <citation type="submission" date="2022-03" db="EMBL/GenBank/DDBJ databases">
        <title>Complete Genome Sequence of Staphylococcus edaphicus strain CCM 8731.</title>
        <authorList>
            <person name="Rimmer C.O."/>
            <person name="Thomas J.C."/>
        </authorList>
    </citation>
    <scope>NUCLEOTIDE SEQUENCE</scope>
    <source>
        <strain evidence="12">CCM 8731</strain>
    </source>
</reference>
<evidence type="ECO:0000256" key="6">
    <source>
        <dbReference type="ARBA" id="ARBA00023002"/>
    </source>
</evidence>
<name>A0A2C6WR15_9STAP</name>
<dbReference type="PANTHER" id="PTHR42913:SF3">
    <property type="entry name" value="64 KDA MITOCHONDRIAL NADH DEHYDROGENASE (EUROFUNG)"/>
    <property type="match status" value="1"/>
</dbReference>
<dbReference type="EMBL" id="MRZN01000007">
    <property type="protein sequence ID" value="PHK49897.1"/>
    <property type="molecule type" value="Genomic_DNA"/>
</dbReference>
<dbReference type="PANTHER" id="PTHR42913">
    <property type="entry name" value="APOPTOSIS-INDUCING FACTOR 1"/>
    <property type="match status" value="1"/>
</dbReference>
<feature type="domain" description="FAD/NAD(P)-binding" evidence="10">
    <location>
        <begin position="6"/>
        <end position="326"/>
    </location>
</feature>
<dbReference type="EMBL" id="CP093217">
    <property type="protein sequence ID" value="UQW80870.1"/>
    <property type="molecule type" value="Genomic_DNA"/>
</dbReference>
<evidence type="ECO:0000256" key="1">
    <source>
        <dbReference type="ARBA" id="ARBA00001974"/>
    </source>
</evidence>
<dbReference type="InterPro" id="IPR023753">
    <property type="entry name" value="FAD/NAD-binding_dom"/>
</dbReference>
<keyword evidence="14" id="KW-1185">Reference proteome</keyword>
<evidence type="ECO:0000313" key="13">
    <source>
        <dbReference type="Proteomes" id="UP000223828"/>
    </source>
</evidence>
<evidence type="ECO:0000259" key="10">
    <source>
        <dbReference type="Pfam" id="PF07992"/>
    </source>
</evidence>
<proteinExistence type="inferred from homology"/>
<dbReference type="InterPro" id="IPR036188">
    <property type="entry name" value="FAD/NAD-bd_sf"/>
</dbReference>
<dbReference type="SUPFAM" id="SSF51905">
    <property type="entry name" value="FAD/NAD(P)-binding domain"/>
    <property type="match status" value="2"/>
</dbReference>
<organism evidence="11 13">
    <name type="scientific">Staphylococcus edaphicus</name>
    <dbReference type="NCBI Taxonomy" id="1955013"/>
    <lineage>
        <taxon>Bacteria</taxon>
        <taxon>Bacillati</taxon>
        <taxon>Bacillota</taxon>
        <taxon>Bacilli</taxon>
        <taxon>Bacillales</taxon>
        <taxon>Staphylococcaceae</taxon>
        <taxon>Staphylococcus</taxon>
    </lineage>
</organism>
<evidence type="ECO:0000313" key="11">
    <source>
        <dbReference type="EMBL" id="PHK49897.1"/>
    </source>
</evidence>
<evidence type="ECO:0000256" key="3">
    <source>
        <dbReference type="ARBA" id="ARBA00012637"/>
    </source>
</evidence>